<dbReference type="EMBL" id="BAOQ01000051">
    <property type="protein sequence ID" value="GAC86044.1"/>
    <property type="molecule type" value="Genomic_DNA"/>
</dbReference>
<keyword evidence="3" id="KW-1185">Reference proteome</keyword>
<proteinExistence type="predicted"/>
<feature type="region of interest" description="Disordered" evidence="1">
    <location>
        <begin position="1"/>
        <end position="28"/>
    </location>
</feature>
<sequence length="54" mass="5765">MGNPREPASVNAVSTPPTDPSSLSDDPAVNRLDDAIRHLRSTLRPAEAEESPAR</sequence>
<comment type="caution">
    <text evidence="2">The sequence shown here is derived from an EMBL/GenBank/DDBJ whole genome shotgun (WGS) entry which is preliminary data.</text>
</comment>
<reference evidence="2 3" key="1">
    <citation type="submission" date="2013-02" db="EMBL/GenBank/DDBJ databases">
        <title>Whole genome shotgun sequence of Gordonia paraffinivorans NBRC 108238.</title>
        <authorList>
            <person name="Isaki-Nakamura S."/>
            <person name="Hosoyama A."/>
            <person name="Tsuchikane K."/>
            <person name="Ando Y."/>
            <person name="Baba S."/>
            <person name="Ohji S."/>
            <person name="Hamada M."/>
            <person name="Tamura T."/>
            <person name="Yamazoe A."/>
            <person name="Yamazaki S."/>
            <person name="Fujita N."/>
        </authorList>
    </citation>
    <scope>NUCLEOTIDE SEQUENCE [LARGE SCALE GENOMIC DNA]</scope>
    <source>
        <strain evidence="2 3">NBRC 108238</strain>
    </source>
</reference>
<evidence type="ECO:0000313" key="2">
    <source>
        <dbReference type="EMBL" id="GAC86044.1"/>
    </source>
</evidence>
<accession>A0ABQ0IR55</accession>
<organism evidence="2 3">
    <name type="scientific">Gordonia paraffinivorans NBRC 108238</name>
    <dbReference type="NCBI Taxonomy" id="1223543"/>
    <lineage>
        <taxon>Bacteria</taxon>
        <taxon>Bacillati</taxon>
        <taxon>Actinomycetota</taxon>
        <taxon>Actinomycetes</taxon>
        <taxon>Mycobacteriales</taxon>
        <taxon>Gordoniaceae</taxon>
        <taxon>Gordonia</taxon>
    </lineage>
</organism>
<evidence type="ECO:0000313" key="3">
    <source>
        <dbReference type="Proteomes" id="UP000035021"/>
    </source>
</evidence>
<gene>
    <name evidence="2" type="ORF">GP2_051_00260</name>
</gene>
<dbReference type="Proteomes" id="UP000035021">
    <property type="component" value="Unassembled WGS sequence"/>
</dbReference>
<protein>
    <submittedName>
        <fullName evidence="2">Uncharacterized protein</fullName>
    </submittedName>
</protein>
<name>A0ABQ0IR55_9ACTN</name>
<feature type="compositionally biased region" description="Low complexity" evidence="1">
    <location>
        <begin position="14"/>
        <end position="27"/>
    </location>
</feature>
<evidence type="ECO:0000256" key="1">
    <source>
        <dbReference type="SAM" id="MobiDB-lite"/>
    </source>
</evidence>